<dbReference type="RefSeq" id="XP_005713165.1">
    <property type="nucleotide sequence ID" value="XM_005713108.1"/>
</dbReference>
<dbReference type="Proteomes" id="UP000012073">
    <property type="component" value="Unassembled WGS sequence"/>
</dbReference>
<accession>R7Q4B3</accession>
<protein>
    <submittedName>
        <fullName evidence="1">Uncharacterized protein</fullName>
    </submittedName>
</protein>
<organism evidence="1 2">
    <name type="scientific">Chondrus crispus</name>
    <name type="common">Carrageen Irish moss</name>
    <name type="synonym">Polymorpha crispa</name>
    <dbReference type="NCBI Taxonomy" id="2769"/>
    <lineage>
        <taxon>Eukaryota</taxon>
        <taxon>Rhodophyta</taxon>
        <taxon>Florideophyceae</taxon>
        <taxon>Rhodymeniophycidae</taxon>
        <taxon>Gigartinales</taxon>
        <taxon>Gigartinaceae</taxon>
        <taxon>Chondrus</taxon>
    </lineage>
</organism>
<dbReference type="Gramene" id="CDF33362">
    <property type="protein sequence ID" value="CDF33362"/>
    <property type="gene ID" value="CHC_T00001949001"/>
</dbReference>
<keyword evidence="2" id="KW-1185">Reference proteome</keyword>
<dbReference type="EMBL" id="HG001642">
    <property type="protein sequence ID" value="CDF33362.1"/>
    <property type="molecule type" value="Genomic_DNA"/>
</dbReference>
<dbReference type="KEGG" id="ccp:CHC_T00001949001"/>
<proteinExistence type="predicted"/>
<evidence type="ECO:0000313" key="2">
    <source>
        <dbReference type="Proteomes" id="UP000012073"/>
    </source>
</evidence>
<gene>
    <name evidence="1" type="ORF">CHC_T00001949001</name>
</gene>
<evidence type="ECO:0000313" key="1">
    <source>
        <dbReference type="EMBL" id="CDF33362.1"/>
    </source>
</evidence>
<dbReference type="AlphaFoldDB" id="R7Q4B3"/>
<dbReference type="GeneID" id="17320878"/>
<reference evidence="2" key="1">
    <citation type="journal article" date="2013" name="Proc. Natl. Acad. Sci. U.S.A.">
        <title>Genome structure and metabolic features in the red seaweed Chondrus crispus shed light on evolution of the Archaeplastida.</title>
        <authorList>
            <person name="Collen J."/>
            <person name="Porcel B."/>
            <person name="Carre W."/>
            <person name="Ball S.G."/>
            <person name="Chaparro C."/>
            <person name="Tonon T."/>
            <person name="Barbeyron T."/>
            <person name="Michel G."/>
            <person name="Noel B."/>
            <person name="Valentin K."/>
            <person name="Elias M."/>
            <person name="Artiguenave F."/>
            <person name="Arun A."/>
            <person name="Aury J.M."/>
            <person name="Barbosa-Neto J.F."/>
            <person name="Bothwell J.H."/>
            <person name="Bouget F.Y."/>
            <person name="Brillet L."/>
            <person name="Cabello-Hurtado F."/>
            <person name="Capella-Gutierrez S."/>
            <person name="Charrier B."/>
            <person name="Cladiere L."/>
            <person name="Cock J.M."/>
            <person name="Coelho S.M."/>
            <person name="Colleoni C."/>
            <person name="Czjzek M."/>
            <person name="Da Silva C."/>
            <person name="Delage L."/>
            <person name="Denoeud F."/>
            <person name="Deschamps P."/>
            <person name="Dittami S.M."/>
            <person name="Gabaldon T."/>
            <person name="Gachon C.M."/>
            <person name="Groisillier A."/>
            <person name="Herve C."/>
            <person name="Jabbari K."/>
            <person name="Katinka M."/>
            <person name="Kloareg B."/>
            <person name="Kowalczyk N."/>
            <person name="Labadie K."/>
            <person name="Leblanc C."/>
            <person name="Lopez P.J."/>
            <person name="McLachlan D.H."/>
            <person name="Meslet-Cladiere L."/>
            <person name="Moustafa A."/>
            <person name="Nehr Z."/>
            <person name="Nyvall Collen P."/>
            <person name="Panaud O."/>
            <person name="Partensky F."/>
            <person name="Poulain J."/>
            <person name="Rensing S.A."/>
            <person name="Rousvoal S."/>
            <person name="Samson G."/>
            <person name="Symeonidi A."/>
            <person name="Weissenbach J."/>
            <person name="Zambounis A."/>
            <person name="Wincker P."/>
            <person name="Boyen C."/>
        </authorList>
    </citation>
    <scope>NUCLEOTIDE SEQUENCE [LARGE SCALE GENOMIC DNA]</scope>
    <source>
        <strain evidence="2">cv. Stackhouse</strain>
    </source>
</reference>
<sequence>MPGAGTGTRGCLLQSSCDATASLSSFQIWLVVRFHAPNFLRPLVRASHVPSLFVAHIQLMTRQQLDPPHLCRDPRFAKWELR</sequence>
<name>R7Q4B3_CHOCR</name>